<dbReference type="Proteomes" id="UP000322000">
    <property type="component" value="Chromosome 27"/>
</dbReference>
<sequence length="251" mass="26600">MRNLVATGRESAAGASAGAGAAAGAGASQRPKSTWRELLQSRVLALRFAVVAWCWAVTTFVYYGLTINSVSLSGNKHVNFALTMSMEIAACLLIMMALERIGRKLCILMAFLLCGVACVSPFFVSHEGTLLGLFFVGKLAIAFAFNSLYVFTVELYPTHARSSALAACSLVGRIGSALAPQTPLLNRNVQAIIYAVCSGSAALVVLLAPETRAARLPQRVSDAEVLRSQQPPLQPAPPPPPPRRVLSATDK</sequence>
<dbReference type="PANTHER" id="PTHR24064">
    <property type="entry name" value="SOLUTE CARRIER FAMILY 22 MEMBER"/>
    <property type="match status" value="1"/>
</dbReference>
<keyword evidence="2 6" id="KW-0812">Transmembrane</keyword>
<dbReference type="InParanoid" id="A0A7E5WWC2"/>
<dbReference type="InterPro" id="IPR036259">
    <property type="entry name" value="MFS_trans_sf"/>
</dbReference>
<evidence type="ECO:0000313" key="7">
    <source>
        <dbReference type="Proteomes" id="UP000322000"/>
    </source>
</evidence>
<dbReference type="Pfam" id="PF07690">
    <property type="entry name" value="MFS_1"/>
    <property type="match status" value="1"/>
</dbReference>
<evidence type="ECO:0000256" key="2">
    <source>
        <dbReference type="ARBA" id="ARBA00022692"/>
    </source>
</evidence>
<keyword evidence="3 6" id="KW-1133">Transmembrane helix</keyword>
<feature type="transmembrane region" description="Helical" evidence="6">
    <location>
        <begin position="130"/>
        <end position="151"/>
    </location>
</feature>
<evidence type="ECO:0000256" key="1">
    <source>
        <dbReference type="ARBA" id="ARBA00004141"/>
    </source>
</evidence>
<feature type="transmembrane region" description="Helical" evidence="6">
    <location>
        <begin position="105"/>
        <end position="124"/>
    </location>
</feature>
<feature type="transmembrane region" description="Helical" evidence="6">
    <location>
        <begin position="44"/>
        <end position="65"/>
    </location>
</feature>
<organism evidence="7 8">
    <name type="scientific">Trichoplusia ni</name>
    <name type="common">Cabbage looper</name>
    <dbReference type="NCBI Taxonomy" id="7111"/>
    <lineage>
        <taxon>Eukaryota</taxon>
        <taxon>Metazoa</taxon>
        <taxon>Ecdysozoa</taxon>
        <taxon>Arthropoda</taxon>
        <taxon>Hexapoda</taxon>
        <taxon>Insecta</taxon>
        <taxon>Pterygota</taxon>
        <taxon>Neoptera</taxon>
        <taxon>Endopterygota</taxon>
        <taxon>Lepidoptera</taxon>
        <taxon>Glossata</taxon>
        <taxon>Ditrysia</taxon>
        <taxon>Noctuoidea</taxon>
        <taxon>Noctuidae</taxon>
        <taxon>Plusiinae</taxon>
        <taxon>Trichoplusia</taxon>
    </lineage>
</organism>
<comment type="subcellular location">
    <subcellularLocation>
        <location evidence="1">Membrane</location>
        <topology evidence="1">Multi-pass membrane protein</topology>
    </subcellularLocation>
</comment>
<evidence type="ECO:0000256" key="3">
    <source>
        <dbReference type="ARBA" id="ARBA00022989"/>
    </source>
</evidence>
<dbReference type="GO" id="GO:0016020">
    <property type="term" value="C:membrane"/>
    <property type="evidence" value="ECO:0007669"/>
    <property type="project" value="UniProtKB-SubCell"/>
</dbReference>
<proteinExistence type="predicted"/>
<dbReference type="RefSeq" id="XP_026744587.1">
    <property type="nucleotide sequence ID" value="XM_026888786.1"/>
</dbReference>
<keyword evidence="4 6" id="KW-0472">Membrane</keyword>
<evidence type="ECO:0000313" key="8">
    <source>
        <dbReference type="RefSeq" id="XP_026744587.1"/>
    </source>
</evidence>
<evidence type="ECO:0000256" key="4">
    <source>
        <dbReference type="ARBA" id="ARBA00023136"/>
    </source>
</evidence>
<feature type="compositionally biased region" description="Pro residues" evidence="5">
    <location>
        <begin position="232"/>
        <end position="243"/>
    </location>
</feature>
<dbReference type="Gene3D" id="1.20.1250.20">
    <property type="entry name" value="MFS general substrate transporter like domains"/>
    <property type="match status" value="1"/>
</dbReference>
<name>A0A7E5WWC2_TRINI</name>
<dbReference type="InterPro" id="IPR011701">
    <property type="entry name" value="MFS"/>
</dbReference>
<dbReference type="SUPFAM" id="SSF103473">
    <property type="entry name" value="MFS general substrate transporter"/>
    <property type="match status" value="1"/>
</dbReference>
<dbReference type="OrthoDB" id="2261376at2759"/>
<accession>A0A7E5WWC2</accession>
<gene>
    <name evidence="8" type="primary">LOC113505913</name>
</gene>
<dbReference type="AlphaFoldDB" id="A0A7E5WWC2"/>
<dbReference type="KEGG" id="tnl:113505913"/>
<feature type="region of interest" description="Disordered" evidence="5">
    <location>
        <begin position="219"/>
        <end position="251"/>
    </location>
</feature>
<reference evidence="8" key="1">
    <citation type="submission" date="2025-08" db="UniProtKB">
        <authorList>
            <consortium name="RefSeq"/>
        </authorList>
    </citation>
    <scope>IDENTIFICATION</scope>
</reference>
<keyword evidence="7" id="KW-1185">Reference proteome</keyword>
<feature type="transmembrane region" description="Helical" evidence="6">
    <location>
        <begin position="77"/>
        <end position="98"/>
    </location>
</feature>
<dbReference type="GeneID" id="113505913"/>
<protein>
    <submittedName>
        <fullName evidence="8">Organic cation transporter protein-like</fullName>
    </submittedName>
</protein>
<evidence type="ECO:0000256" key="6">
    <source>
        <dbReference type="SAM" id="Phobius"/>
    </source>
</evidence>
<dbReference type="GO" id="GO:0022857">
    <property type="term" value="F:transmembrane transporter activity"/>
    <property type="evidence" value="ECO:0007669"/>
    <property type="project" value="InterPro"/>
</dbReference>
<evidence type="ECO:0000256" key="5">
    <source>
        <dbReference type="SAM" id="MobiDB-lite"/>
    </source>
</evidence>